<evidence type="ECO:0000256" key="2">
    <source>
        <dbReference type="ARBA" id="ARBA00022741"/>
    </source>
</evidence>
<dbReference type="SUPFAM" id="SSF56112">
    <property type="entry name" value="Protein kinase-like (PK-like)"/>
    <property type="match status" value="1"/>
</dbReference>
<evidence type="ECO:0000256" key="3">
    <source>
        <dbReference type="ARBA" id="ARBA00022777"/>
    </source>
</evidence>
<keyword evidence="4" id="KW-0067">ATP-binding</keyword>
<dbReference type="PANTHER" id="PTHR11042">
    <property type="entry name" value="EUKARYOTIC TRANSLATION INITIATION FACTOR 2-ALPHA KINASE EIF2-ALPHA KINASE -RELATED"/>
    <property type="match status" value="1"/>
</dbReference>
<dbReference type="GO" id="GO:0005634">
    <property type="term" value="C:nucleus"/>
    <property type="evidence" value="ECO:0007669"/>
    <property type="project" value="TreeGrafter"/>
</dbReference>
<evidence type="ECO:0000313" key="7">
    <source>
        <dbReference type="Proteomes" id="UP000270094"/>
    </source>
</evidence>
<keyword evidence="1" id="KW-0808">Transferase</keyword>
<feature type="domain" description="Protein kinase" evidence="5">
    <location>
        <begin position="70"/>
        <end position="159"/>
    </location>
</feature>
<gene>
    <name evidence="6" type="ORF">SVUK_LOCUS14416</name>
</gene>
<evidence type="ECO:0000259" key="5">
    <source>
        <dbReference type="PROSITE" id="PS50011"/>
    </source>
</evidence>
<dbReference type="GO" id="GO:0005737">
    <property type="term" value="C:cytoplasm"/>
    <property type="evidence" value="ECO:0007669"/>
    <property type="project" value="TreeGrafter"/>
</dbReference>
<keyword evidence="7" id="KW-1185">Reference proteome</keyword>
<keyword evidence="3" id="KW-0418">Kinase</keyword>
<dbReference type="InterPro" id="IPR000719">
    <property type="entry name" value="Prot_kinase_dom"/>
</dbReference>
<dbReference type="Gene3D" id="3.30.200.20">
    <property type="entry name" value="Phosphorylase Kinase, domain 1"/>
    <property type="match status" value="1"/>
</dbReference>
<dbReference type="Proteomes" id="UP000270094">
    <property type="component" value="Unassembled WGS sequence"/>
</dbReference>
<dbReference type="EMBL" id="UYYB01105073">
    <property type="protein sequence ID" value="VDM79418.1"/>
    <property type="molecule type" value="Genomic_DNA"/>
</dbReference>
<reference evidence="6 7" key="1">
    <citation type="submission" date="2018-11" db="EMBL/GenBank/DDBJ databases">
        <authorList>
            <consortium name="Pathogen Informatics"/>
        </authorList>
    </citation>
    <scope>NUCLEOTIDE SEQUENCE [LARGE SCALE GENOMIC DNA]</scope>
</reference>
<sequence>MVVDKRSDFFNTPDWLRNFVEACASAKNIDKLVQQQFFNSVMVFESEERYGAPYKRIVPVQQKDTRLAKVYAPAMSGRRAFGEVYQARNKLDWNDCAVKYISLDLTDEMYSRKITREAKLFSKLNHPSNVRYFNAWENVASLRGLVTGPHRNQRIHHHV</sequence>
<evidence type="ECO:0000313" key="6">
    <source>
        <dbReference type="EMBL" id="VDM79418.1"/>
    </source>
</evidence>
<dbReference type="AlphaFoldDB" id="A0A3P7LJQ1"/>
<dbReference type="OrthoDB" id="5915312at2759"/>
<accession>A0A3P7LJQ1</accession>
<evidence type="ECO:0000256" key="1">
    <source>
        <dbReference type="ARBA" id="ARBA00022679"/>
    </source>
</evidence>
<protein>
    <recommendedName>
        <fullName evidence="5">Protein kinase domain-containing protein</fullName>
    </recommendedName>
</protein>
<dbReference type="InterPro" id="IPR050339">
    <property type="entry name" value="CC_SR_Kinase"/>
</dbReference>
<dbReference type="GO" id="GO:0005524">
    <property type="term" value="F:ATP binding"/>
    <property type="evidence" value="ECO:0007669"/>
    <property type="project" value="UniProtKB-KW"/>
</dbReference>
<dbReference type="PROSITE" id="PS50011">
    <property type="entry name" value="PROTEIN_KINASE_DOM"/>
    <property type="match status" value="1"/>
</dbReference>
<keyword evidence="2" id="KW-0547">Nucleotide-binding</keyword>
<dbReference type="InterPro" id="IPR011009">
    <property type="entry name" value="Kinase-like_dom_sf"/>
</dbReference>
<proteinExistence type="predicted"/>
<dbReference type="GO" id="GO:0004672">
    <property type="term" value="F:protein kinase activity"/>
    <property type="evidence" value="ECO:0007669"/>
    <property type="project" value="InterPro"/>
</dbReference>
<organism evidence="6 7">
    <name type="scientific">Strongylus vulgaris</name>
    <name type="common">Blood worm</name>
    <dbReference type="NCBI Taxonomy" id="40348"/>
    <lineage>
        <taxon>Eukaryota</taxon>
        <taxon>Metazoa</taxon>
        <taxon>Ecdysozoa</taxon>
        <taxon>Nematoda</taxon>
        <taxon>Chromadorea</taxon>
        <taxon>Rhabditida</taxon>
        <taxon>Rhabditina</taxon>
        <taxon>Rhabditomorpha</taxon>
        <taxon>Strongyloidea</taxon>
        <taxon>Strongylidae</taxon>
        <taxon>Strongylus</taxon>
    </lineage>
</organism>
<name>A0A3P7LJQ1_STRVU</name>
<evidence type="ECO:0000256" key="4">
    <source>
        <dbReference type="ARBA" id="ARBA00022840"/>
    </source>
</evidence>